<dbReference type="RefSeq" id="WP_092557365.1">
    <property type="nucleotide sequence ID" value="NZ_FNPZ01000005.1"/>
</dbReference>
<accession>A0A1H3TDZ5</accession>
<evidence type="ECO:0000313" key="1">
    <source>
        <dbReference type="EMBL" id="SDZ48320.1"/>
    </source>
</evidence>
<proteinExistence type="predicted"/>
<reference evidence="1 2" key="1">
    <citation type="submission" date="2016-10" db="EMBL/GenBank/DDBJ databases">
        <authorList>
            <person name="de Groot N.N."/>
        </authorList>
    </citation>
    <scope>NUCLEOTIDE SEQUENCE [LARGE SCALE GENOMIC DNA]</scope>
    <source>
        <strain evidence="1 2">CGMCC 4.3491</strain>
    </source>
</reference>
<gene>
    <name evidence="1" type="ORF">SAMN05216554_4112</name>
</gene>
<sequence length="79" mass="8858">MVQLVWLPAKGRPPGTAAFWFNPDHVIALTPRFNDAGASVTLYVRMKLQGLPEGDYWLGDFESMSDADTGWQDFLARLT</sequence>
<protein>
    <submittedName>
        <fullName evidence="1">Uncharacterized protein</fullName>
    </submittedName>
</protein>
<evidence type="ECO:0000313" key="2">
    <source>
        <dbReference type="Proteomes" id="UP000198891"/>
    </source>
</evidence>
<keyword evidence="2" id="KW-1185">Reference proteome</keyword>
<dbReference type="AlphaFoldDB" id="A0A1H3TDZ5"/>
<dbReference type="OrthoDB" id="5120116at2"/>
<name>A0A1H3TDZ5_9MICO</name>
<dbReference type="Proteomes" id="UP000198891">
    <property type="component" value="Unassembled WGS sequence"/>
</dbReference>
<dbReference type="EMBL" id="FNPZ01000005">
    <property type="protein sequence ID" value="SDZ48320.1"/>
    <property type="molecule type" value="Genomic_DNA"/>
</dbReference>
<dbReference type="STRING" id="381665.SAMN05216554_4112"/>
<organism evidence="1 2">
    <name type="scientific">Herbiconiux ginsengi</name>
    <dbReference type="NCBI Taxonomy" id="381665"/>
    <lineage>
        <taxon>Bacteria</taxon>
        <taxon>Bacillati</taxon>
        <taxon>Actinomycetota</taxon>
        <taxon>Actinomycetes</taxon>
        <taxon>Micrococcales</taxon>
        <taxon>Microbacteriaceae</taxon>
        <taxon>Herbiconiux</taxon>
    </lineage>
</organism>